<dbReference type="PANTHER" id="PTHR28232">
    <property type="entry name" value="TRANSCRIPTIONAL REGULATORY PROTEIN RXT2"/>
    <property type="match status" value="1"/>
</dbReference>
<gene>
    <name evidence="3" type="ORF">Tdes44962_MAKER08512</name>
</gene>
<dbReference type="GO" id="GO:0005829">
    <property type="term" value="C:cytosol"/>
    <property type="evidence" value="ECO:0007669"/>
    <property type="project" value="TreeGrafter"/>
</dbReference>
<dbReference type="EMBL" id="RIBY02000902">
    <property type="protein sequence ID" value="KAH9835520.1"/>
    <property type="molecule type" value="Genomic_DNA"/>
</dbReference>
<dbReference type="Proteomes" id="UP001138500">
    <property type="component" value="Unassembled WGS sequence"/>
</dbReference>
<feature type="domain" description="Transcriptional regulatory protein RXT2 N-terminal" evidence="2">
    <location>
        <begin position="44"/>
        <end position="188"/>
    </location>
</feature>
<dbReference type="OrthoDB" id="441210at2759"/>
<comment type="caution">
    <text evidence="3">The sequence shown here is derived from an EMBL/GenBank/DDBJ whole genome shotgun (WGS) entry which is preliminary data.</text>
</comment>
<feature type="compositionally biased region" description="Basic and acidic residues" evidence="1">
    <location>
        <begin position="255"/>
        <end position="271"/>
    </location>
</feature>
<feature type="compositionally biased region" description="Basic residues" evidence="1">
    <location>
        <begin position="487"/>
        <end position="497"/>
    </location>
</feature>
<dbReference type="GO" id="GO:0033698">
    <property type="term" value="C:Rpd3L complex"/>
    <property type="evidence" value="ECO:0007669"/>
    <property type="project" value="TreeGrafter"/>
</dbReference>
<feature type="region of interest" description="Disordered" evidence="1">
    <location>
        <begin position="18"/>
        <end position="54"/>
    </location>
</feature>
<protein>
    <submittedName>
        <fullName evidence="3">ATP-dependent RNA helicase DBP4-like</fullName>
    </submittedName>
</protein>
<feature type="compositionally biased region" description="Acidic residues" evidence="1">
    <location>
        <begin position="446"/>
        <end position="456"/>
    </location>
</feature>
<accession>A0A9W7SWB0</accession>
<dbReference type="GO" id="GO:0004386">
    <property type="term" value="F:helicase activity"/>
    <property type="evidence" value="ECO:0007669"/>
    <property type="project" value="UniProtKB-KW"/>
</dbReference>
<reference evidence="3 4" key="2">
    <citation type="journal article" date="2021" name="Curr. Genet.">
        <title>Genetic response to nitrogen starvation in the aggressive Eucalyptus foliar pathogen Teratosphaeria destructans.</title>
        <authorList>
            <person name="Havenga M."/>
            <person name="Wingfield B.D."/>
            <person name="Wingfield M.J."/>
            <person name="Dreyer L.L."/>
            <person name="Roets F."/>
            <person name="Aylward J."/>
        </authorList>
    </citation>
    <scope>NUCLEOTIDE SEQUENCE [LARGE SCALE GENOMIC DNA]</scope>
    <source>
        <strain evidence="3">CMW44962</strain>
    </source>
</reference>
<evidence type="ECO:0000259" key="2">
    <source>
        <dbReference type="Pfam" id="PF08595"/>
    </source>
</evidence>
<evidence type="ECO:0000313" key="3">
    <source>
        <dbReference type="EMBL" id="KAH9835520.1"/>
    </source>
</evidence>
<proteinExistence type="predicted"/>
<feature type="compositionally biased region" description="Polar residues" evidence="1">
    <location>
        <begin position="286"/>
        <end position="298"/>
    </location>
</feature>
<organism evidence="3 4">
    <name type="scientific">Teratosphaeria destructans</name>
    <dbReference type="NCBI Taxonomy" id="418781"/>
    <lineage>
        <taxon>Eukaryota</taxon>
        <taxon>Fungi</taxon>
        <taxon>Dikarya</taxon>
        <taxon>Ascomycota</taxon>
        <taxon>Pezizomycotina</taxon>
        <taxon>Dothideomycetes</taxon>
        <taxon>Dothideomycetidae</taxon>
        <taxon>Mycosphaerellales</taxon>
        <taxon>Teratosphaeriaceae</taxon>
        <taxon>Teratosphaeria</taxon>
    </lineage>
</organism>
<dbReference type="AlphaFoldDB" id="A0A9W7SWB0"/>
<feature type="region of interest" description="Disordered" evidence="1">
    <location>
        <begin position="438"/>
        <end position="497"/>
    </location>
</feature>
<keyword evidence="4" id="KW-1185">Reference proteome</keyword>
<dbReference type="InterPro" id="IPR039602">
    <property type="entry name" value="Rxt2"/>
</dbReference>
<dbReference type="PANTHER" id="PTHR28232:SF1">
    <property type="entry name" value="TRANSCRIPTIONAL REGULATORY PROTEIN RXT2"/>
    <property type="match status" value="1"/>
</dbReference>
<feature type="compositionally biased region" description="Basic and acidic residues" evidence="1">
    <location>
        <begin position="462"/>
        <end position="474"/>
    </location>
</feature>
<reference evidence="3 4" key="1">
    <citation type="journal article" date="2018" name="IMA Fungus">
        <title>IMA Genome-F 10: Nine draft genome sequences of Claviceps purpurea s.lat., including C. arundinis, C. humidiphila, and C. cf. spartinae, pseudomolecules for the pitch canker pathogen Fusarium circinatum, draft genome of Davidsoniella eucalypti, Grosmannia galeiformis, Quambalaria eucalypti, and Teratosphaeria destructans.</title>
        <authorList>
            <person name="Wingfield B.D."/>
            <person name="Liu M."/>
            <person name="Nguyen H.D."/>
            <person name="Lane F.A."/>
            <person name="Morgan S.W."/>
            <person name="De Vos L."/>
            <person name="Wilken P.M."/>
            <person name="Duong T.A."/>
            <person name="Aylward J."/>
            <person name="Coetzee M.P."/>
            <person name="Dadej K."/>
            <person name="De Beer Z.W."/>
            <person name="Findlay W."/>
            <person name="Havenga M."/>
            <person name="Kolarik M."/>
            <person name="Menzies J.G."/>
            <person name="Naidoo K."/>
            <person name="Pochopski O."/>
            <person name="Shoukouhi P."/>
            <person name="Santana Q.C."/>
            <person name="Seifert K.A."/>
            <person name="Soal N."/>
            <person name="Steenkamp E.T."/>
            <person name="Tatham C.T."/>
            <person name="van der Nest M.A."/>
            <person name="Wingfield M.J."/>
        </authorList>
    </citation>
    <scope>NUCLEOTIDE SEQUENCE [LARGE SCALE GENOMIC DNA]</scope>
    <source>
        <strain evidence="3">CMW44962</strain>
    </source>
</reference>
<dbReference type="InterPro" id="IPR013904">
    <property type="entry name" value="RXT2_N"/>
</dbReference>
<name>A0A9W7SWB0_9PEZI</name>
<feature type="region of interest" description="Disordered" evidence="1">
    <location>
        <begin position="225"/>
        <end position="381"/>
    </location>
</feature>
<dbReference type="Pfam" id="PF08595">
    <property type="entry name" value="RXT2_N"/>
    <property type="match status" value="1"/>
</dbReference>
<feature type="compositionally biased region" description="Pro residues" evidence="1">
    <location>
        <begin position="343"/>
        <end position="352"/>
    </location>
</feature>
<sequence>MANQQIVIAETIRAMKHRVRRERALSPPSSSDSEDDMDDLHTFTNRGSKLRKSAQYAHAGRLDSTGGQAAYKRKVTHAGYERYIIKKKPKLYDEDGDVIDPADIPSDADEDEHAYGEPIEADPFSEVRLEDLLRPLTSAAELPVHPSLSVAYTNQALTKMVMEAAHMVRQERAALWKAKRLLMRFRGDGAWMGLEKFETEQDHQLLDAEDDPDGYASAVPSIVETEVPAENDTGLGQDASGTKERTQGDATDGVVARDHVAGNGLEQRETIPAKSHSQGLDAADTNGVSADTDINSIREQIPNPTVADIAMRDKDDDEEQSNSGSNPSAPSHAMTTRARARSPQPPASPSPSPSDSASVPTVHPWFQLPPGSMPDRDLGLPPMEAEETRKLLLLYVQKQENIVRQLETLYDGLQKTDRLRSEVYRACKAEAHMVPDGKGGVVTEMSDGEDWYDPDDWSLGPKDLKDGKLEKGKDEVEDLAEEEGRRVGNRRRRVVGK</sequence>
<evidence type="ECO:0000313" key="4">
    <source>
        <dbReference type="Proteomes" id="UP001138500"/>
    </source>
</evidence>
<evidence type="ECO:0000256" key="1">
    <source>
        <dbReference type="SAM" id="MobiDB-lite"/>
    </source>
</evidence>